<reference evidence="3 4" key="1">
    <citation type="journal article" date="2013" name="Proc. Natl. Acad. Sci. U.S.A.">
        <title>Fine-scale variation in meiotic recombination in Mimulus inferred from population shotgun sequencing.</title>
        <authorList>
            <person name="Hellsten U."/>
            <person name="Wright K.M."/>
            <person name="Jenkins J."/>
            <person name="Shu S."/>
            <person name="Yuan Y."/>
            <person name="Wessler S.R."/>
            <person name="Schmutz J."/>
            <person name="Willis J.H."/>
            <person name="Rokhsar D.S."/>
        </authorList>
    </citation>
    <scope>NUCLEOTIDE SEQUENCE [LARGE SCALE GENOMIC DNA]</scope>
    <source>
        <strain evidence="4">cv. DUN x IM62</strain>
    </source>
</reference>
<proteinExistence type="predicted"/>
<dbReference type="eggNOG" id="ENOG502S3TZ">
    <property type="taxonomic scope" value="Eukaryota"/>
</dbReference>
<keyword evidence="2" id="KW-0472">Membrane</keyword>
<feature type="compositionally biased region" description="Polar residues" evidence="1">
    <location>
        <begin position="44"/>
        <end position="59"/>
    </location>
</feature>
<evidence type="ECO:0000256" key="2">
    <source>
        <dbReference type="SAM" id="Phobius"/>
    </source>
</evidence>
<sequence>MTKTSTKDESEEQPGNNFQGLIQQFKNLEQEWKSFEKSRPITKNPLTHSGAGSHSSSNTRSIINSFEQLLSNSPRELMSSLQHKDIIRSSCDGIPRAKSCDSAVEEILGERRAAIARGDSRKWRRRLFAVEEGQSGEVMDLNYGSEVCSGCSSNSTTTTNTRGRDVVVDGSFSGGEIGLGGGNSFSDSSLTEEKAVVVVEMAETRGGNRKSRGGGRCVAVMAWFGFVLILVTIGLISITCNGKYVQENQFFLVPT</sequence>
<evidence type="ECO:0000313" key="3">
    <source>
        <dbReference type="EMBL" id="EYU23071.1"/>
    </source>
</evidence>
<protein>
    <submittedName>
        <fullName evidence="3">Uncharacterized protein</fullName>
    </submittedName>
</protein>
<keyword evidence="2" id="KW-1133">Transmembrane helix</keyword>
<accession>A0A022Q527</accession>
<name>A0A022Q527_ERYGU</name>
<feature type="region of interest" description="Disordered" evidence="1">
    <location>
        <begin position="34"/>
        <end position="59"/>
    </location>
</feature>
<dbReference type="Proteomes" id="UP000030748">
    <property type="component" value="Unassembled WGS sequence"/>
</dbReference>
<feature type="transmembrane region" description="Helical" evidence="2">
    <location>
        <begin position="218"/>
        <end position="238"/>
    </location>
</feature>
<evidence type="ECO:0000256" key="1">
    <source>
        <dbReference type="SAM" id="MobiDB-lite"/>
    </source>
</evidence>
<dbReference type="EMBL" id="KI632182">
    <property type="protein sequence ID" value="EYU23071.1"/>
    <property type="molecule type" value="Genomic_DNA"/>
</dbReference>
<dbReference type="AlphaFoldDB" id="A0A022Q527"/>
<dbReference type="PhylomeDB" id="A0A022Q527"/>
<gene>
    <name evidence="3" type="ORF">MIMGU_mgv1a024119mg</name>
</gene>
<keyword evidence="4" id="KW-1185">Reference proteome</keyword>
<evidence type="ECO:0000313" key="4">
    <source>
        <dbReference type="Proteomes" id="UP000030748"/>
    </source>
</evidence>
<organism evidence="3 4">
    <name type="scientific">Erythranthe guttata</name>
    <name type="common">Yellow monkey flower</name>
    <name type="synonym">Mimulus guttatus</name>
    <dbReference type="NCBI Taxonomy" id="4155"/>
    <lineage>
        <taxon>Eukaryota</taxon>
        <taxon>Viridiplantae</taxon>
        <taxon>Streptophyta</taxon>
        <taxon>Embryophyta</taxon>
        <taxon>Tracheophyta</taxon>
        <taxon>Spermatophyta</taxon>
        <taxon>Magnoliopsida</taxon>
        <taxon>eudicotyledons</taxon>
        <taxon>Gunneridae</taxon>
        <taxon>Pentapetalae</taxon>
        <taxon>asterids</taxon>
        <taxon>lamiids</taxon>
        <taxon>Lamiales</taxon>
        <taxon>Phrymaceae</taxon>
        <taxon>Erythranthe</taxon>
    </lineage>
</organism>
<keyword evidence="2" id="KW-0812">Transmembrane</keyword>